<keyword evidence="8" id="KW-0482">Metalloprotease</keyword>
<comment type="similarity">
    <text evidence="3">Belongs to the peptidase M13 family.</text>
</comment>
<evidence type="ECO:0000256" key="2">
    <source>
        <dbReference type="ARBA" id="ARBA00004401"/>
    </source>
</evidence>
<dbReference type="PANTHER" id="PTHR11733">
    <property type="entry name" value="ZINC METALLOPROTEASE FAMILY M13 NEPRILYSIN-RELATED"/>
    <property type="match status" value="1"/>
</dbReference>
<dbReference type="AlphaFoldDB" id="A0AAW1U607"/>
<keyword evidence="10" id="KW-0812">Transmembrane</keyword>
<organism evidence="13 14">
    <name type="scientific">Henosepilachna vigintioctopunctata</name>
    <dbReference type="NCBI Taxonomy" id="420089"/>
    <lineage>
        <taxon>Eukaryota</taxon>
        <taxon>Metazoa</taxon>
        <taxon>Ecdysozoa</taxon>
        <taxon>Arthropoda</taxon>
        <taxon>Hexapoda</taxon>
        <taxon>Insecta</taxon>
        <taxon>Pterygota</taxon>
        <taxon>Neoptera</taxon>
        <taxon>Endopterygota</taxon>
        <taxon>Coleoptera</taxon>
        <taxon>Polyphaga</taxon>
        <taxon>Cucujiformia</taxon>
        <taxon>Coccinelloidea</taxon>
        <taxon>Coccinellidae</taxon>
        <taxon>Epilachninae</taxon>
        <taxon>Epilachnini</taxon>
        <taxon>Henosepilachna</taxon>
    </lineage>
</organism>
<dbReference type="GO" id="GO:0004222">
    <property type="term" value="F:metalloendopeptidase activity"/>
    <property type="evidence" value="ECO:0007669"/>
    <property type="project" value="InterPro"/>
</dbReference>
<evidence type="ECO:0000256" key="10">
    <source>
        <dbReference type="SAM" id="Phobius"/>
    </source>
</evidence>
<evidence type="ECO:0000256" key="5">
    <source>
        <dbReference type="ARBA" id="ARBA00022723"/>
    </source>
</evidence>
<dbReference type="InterPro" id="IPR008753">
    <property type="entry name" value="Peptidase_M13_N"/>
</dbReference>
<keyword evidence="4" id="KW-0645">Protease</keyword>
<evidence type="ECO:0000313" key="14">
    <source>
        <dbReference type="Proteomes" id="UP001431783"/>
    </source>
</evidence>
<dbReference type="GO" id="GO:0005886">
    <property type="term" value="C:plasma membrane"/>
    <property type="evidence" value="ECO:0007669"/>
    <property type="project" value="UniProtKB-SubCell"/>
</dbReference>
<dbReference type="Gene3D" id="1.10.1380.10">
    <property type="entry name" value="Neutral endopeptidase , domain2"/>
    <property type="match status" value="1"/>
</dbReference>
<feature type="region of interest" description="Disordered" evidence="9">
    <location>
        <begin position="636"/>
        <end position="655"/>
    </location>
</feature>
<evidence type="ECO:0000256" key="4">
    <source>
        <dbReference type="ARBA" id="ARBA00022670"/>
    </source>
</evidence>
<feature type="domain" description="Peptidase M13 N-terminal" evidence="12">
    <location>
        <begin position="70"/>
        <end position="443"/>
    </location>
</feature>
<evidence type="ECO:0000256" key="1">
    <source>
        <dbReference type="ARBA" id="ARBA00001947"/>
    </source>
</evidence>
<comment type="caution">
    <text evidence="13">The sequence shown here is derived from an EMBL/GenBank/DDBJ whole genome shotgun (WGS) entry which is preliminary data.</text>
</comment>
<evidence type="ECO:0000256" key="8">
    <source>
        <dbReference type="ARBA" id="ARBA00023049"/>
    </source>
</evidence>
<dbReference type="InterPro" id="IPR000718">
    <property type="entry name" value="Peptidase_M13"/>
</dbReference>
<keyword evidence="14" id="KW-1185">Reference proteome</keyword>
<keyword evidence="10" id="KW-1133">Transmembrane helix</keyword>
<comment type="subcellular location">
    <subcellularLocation>
        <location evidence="2">Cell membrane</location>
        <topology evidence="2">Single-pass type II membrane protein</topology>
    </subcellularLocation>
</comment>
<dbReference type="SUPFAM" id="SSF55486">
    <property type="entry name" value="Metalloproteases ('zincins'), catalytic domain"/>
    <property type="match status" value="1"/>
</dbReference>
<evidence type="ECO:0000259" key="12">
    <source>
        <dbReference type="Pfam" id="PF05649"/>
    </source>
</evidence>
<evidence type="ECO:0000256" key="7">
    <source>
        <dbReference type="ARBA" id="ARBA00022833"/>
    </source>
</evidence>
<evidence type="ECO:0000256" key="9">
    <source>
        <dbReference type="SAM" id="MobiDB-lite"/>
    </source>
</evidence>
<accession>A0AAW1U607</accession>
<dbReference type="Pfam" id="PF01431">
    <property type="entry name" value="Peptidase_M13"/>
    <property type="match status" value="1"/>
</dbReference>
<gene>
    <name evidence="13" type="ORF">WA026_007724</name>
</gene>
<dbReference type="EMBL" id="JARQZJ010000033">
    <property type="protein sequence ID" value="KAK9875326.1"/>
    <property type="molecule type" value="Genomic_DNA"/>
</dbReference>
<feature type="domain" description="Peptidase M13 C-terminal" evidence="11">
    <location>
        <begin position="508"/>
        <end position="637"/>
    </location>
</feature>
<proteinExistence type="inferred from homology"/>
<dbReference type="Proteomes" id="UP001431783">
    <property type="component" value="Unassembled WGS sequence"/>
</dbReference>
<keyword evidence="7" id="KW-0862">Zinc</keyword>
<name>A0AAW1U607_9CUCU</name>
<dbReference type="PANTHER" id="PTHR11733:SF224">
    <property type="entry name" value="NEPRILYSIN-2"/>
    <property type="match status" value="1"/>
</dbReference>
<dbReference type="InterPro" id="IPR024079">
    <property type="entry name" value="MetalloPept_cat_dom_sf"/>
</dbReference>
<evidence type="ECO:0000259" key="11">
    <source>
        <dbReference type="Pfam" id="PF01431"/>
    </source>
</evidence>
<keyword evidence="5" id="KW-0479">Metal-binding</keyword>
<evidence type="ECO:0000313" key="13">
    <source>
        <dbReference type="EMBL" id="KAK9875326.1"/>
    </source>
</evidence>
<keyword evidence="6" id="KW-0378">Hydrolase</keyword>
<dbReference type="GO" id="GO:0016485">
    <property type="term" value="P:protein processing"/>
    <property type="evidence" value="ECO:0007669"/>
    <property type="project" value="TreeGrafter"/>
</dbReference>
<comment type="cofactor">
    <cofactor evidence="1">
        <name>Zn(2+)</name>
        <dbReference type="ChEBI" id="CHEBI:29105"/>
    </cofactor>
</comment>
<dbReference type="Pfam" id="PF05649">
    <property type="entry name" value="Peptidase_M13_N"/>
    <property type="match status" value="1"/>
</dbReference>
<dbReference type="GO" id="GO:0046872">
    <property type="term" value="F:metal ion binding"/>
    <property type="evidence" value="ECO:0007669"/>
    <property type="project" value="UniProtKB-KW"/>
</dbReference>
<dbReference type="InterPro" id="IPR042089">
    <property type="entry name" value="Peptidase_M13_dom_2"/>
</dbReference>
<keyword evidence="10" id="KW-0472">Membrane</keyword>
<dbReference type="Gene3D" id="3.40.390.10">
    <property type="entry name" value="Collagenase (Catalytic Domain)"/>
    <property type="match status" value="1"/>
</dbReference>
<dbReference type="CDD" id="cd08662">
    <property type="entry name" value="M13"/>
    <property type="match status" value="1"/>
</dbReference>
<reference evidence="13 14" key="1">
    <citation type="submission" date="2023-03" db="EMBL/GenBank/DDBJ databases">
        <title>Genome insight into feeding habits of ladybird beetles.</title>
        <authorList>
            <person name="Li H.-S."/>
            <person name="Huang Y.-H."/>
            <person name="Pang H."/>
        </authorList>
    </citation>
    <scope>NUCLEOTIDE SEQUENCE [LARGE SCALE GENOMIC DNA]</scope>
    <source>
        <strain evidence="13">SYSU_2023b</strain>
        <tissue evidence="13">Whole body</tissue>
    </source>
</reference>
<dbReference type="PROSITE" id="PS51885">
    <property type="entry name" value="NEPRILYSIN"/>
    <property type="match status" value="1"/>
</dbReference>
<sequence>MWDKESLLEYWDRRSNLERRLILFVLILIIVLIIVLLCAIFVRTEEACVSVDCVSAATHVLDTVDPSVSPCDNFHQFVCGSYLRKAMEYNKLPVIKILEERTKNQIDAIIADNPGKPSAHSLKLQRQFYRSCINTSAVQADENETFQTLLDAVGGWPVVKGKHWDEYIFNWQNTMVKARKLGLSFQKLIGINIAYTNGNITTLQIIPPDDVDYISQEVTEPYAELIRDIAVLLHSPSIGVINELRPVVNFQNELNRIINKVRYSSEAAQEMTIHQLQEKFPITTWLQFLNSLLSGVAVLNETSIISIRSEQFMKDLDLLILKTTKRIQANYIVWKIVEKFIPFLTEDIRMRYEKFQRQYMDKKVDKRDRKEVCLELSKEIFTDVAEIEYVRKYTDSDTKFEIKRIFEKVKEEFLKRLKSSTRLTVKLKKDIEAEIENTKIYVGGSDKLFNLKMTEKALGYTNISFEDEDLAKMVTKVSVNRMNHYFKNVGTHDLDEVDFLERPLTAVNAYYRDYGNLLIPLLQDIFYNKNRPNYMNYGALVTTIGHELTHSLGKLGNRTYEKRGKYHFEYNLAFFEAFGESSQCFEKQYEHFYHNTAPNPEIPLSTNETLEENIADFVGTDIGYELYQEYVEKNGVEPSLPGLTTPEPNILDNDR</sequence>
<feature type="transmembrane region" description="Helical" evidence="10">
    <location>
        <begin position="21"/>
        <end position="42"/>
    </location>
</feature>
<evidence type="ECO:0000256" key="3">
    <source>
        <dbReference type="ARBA" id="ARBA00007357"/>
    </source>
</evidence>
<dbReference type="InterPro" id="IPR018497">
    <property type="entry name" value="Peptidase_M13_C"/>
</dbReference>
<evidence type="ECO:0000256" key="6">
    <source>
        <dbReference type="ARBA" id="ARBA00022801"/>
    </source>
</evidence>
<protein>
    <submittedName>
        <fullName evidence="13">Uncharacterized protein</fullName>
    </submittedName>
</protein>